<dbReference type="Proteomes" id="UP001144978">
    <property type="component" value="Unassembled WGS sequence"/>
</dbReference>
<gene>
    <name evidence="1" type="ORF">NUW54_g13468</name>
</gene>
<sequence length="327" mass="35627">MTVIGIKKALETSNMSRLAKGLDCRRKVARMAEREVRLEVGWPVVAIEVVVLRTNEVRLRASKLAPALLENDTRLTMQSSSLAPSPRTAPIIRSPSWPACLQRDVDVVPTKSPMSLELALGHGVEFGWSQAHGLDNEAVEILFNLLGGSNADRLEQAANWDRAIDDDPNLMRDDTADNVLCLRDVSVSTSTRLDAVPTQSSPSVALQIRFKLGIVPSGIAWSRHTNHNNSPSESSLVSGSTRWRSHDAAACYISLAQPTRSPLRPLVLCLRPSAAPASAVPVLDDPLTFHRLDVHNGPDFAIYSSCCSRARYPADNPTALPKLLLHA</sequence>
<accession>A0ACC1MKW6</accession>
<dbReference type="EMBL" id="JANSHE010006275">
    <property type="protein sequence ID" value="KAJ2967575.1"/>
    <property type="molecule type" value="Genomic_DNA"/>
</dbReference>
<name>A0ACC1MKW6_9APHY</name>
<comment type="caution">
    <text evidence="1">The sequence shown here is derived from an EMBL/GenBank/DDBJ whole genome shotgun (WGS) entry which is preliminary data.</text>
</comment>
<protein>
    <submittedName>
        <fullName evidence="1">Uncharacterized protein</fullName>
    </submittedName>
</protein>
<organism evidence="1 2">
    <name type="scientific">Trametes sanguinea</name>
    <dbReference type="NCBI Taxonomy" id="158606"/>
    <lineage>
        <taxon>Eukaryota</taxon>
        <taxon>Fungi</taxon>
        <taxon>Dikarya</taxon>
        <taxon>Basidiomycota</taxon>
        <taxon>Agaricomycotina</taxon>
        <taxon>Agaricomycetes</taxon>
        <taxon>Polyporales</taxon>
        <taxon>Polyporaceae</taxon>
        <taxon>Trametes</taxon>
    </lineage>
</organism>
<keyword evidence="2" id="KW-1185">Reference proteome</keyword>
<proteinExistence type="predicted"/>
<reference evidence="1" key="1">
    <citation type="submission" date="2022-08" db="EMBL/GenBank/DDBJ databases">
        <title>Genome Sequence of Pycnoporus sanguineus.</title>
        <authorList>
            <person name="Buettner E."/>
        </authorList>
    </citation>
    <scope>NUCLEOTIDE SEQUENCE</scope>
    <source>
        <strain evidence="1">CG-C14</strain>
    </source>
</reference>
<evidence type="ECO:0000313" key="2">
    <source>
        <dbReference type="Proteomes" id="UP001144978"/>
    </source>
</evidence>
<evidence type="ECO:0000313" key="1">
    <source>
        <dbReference type="EMBL" id="KAJ2967575.1"/>
    </source>
</evidence>